<dbReference type="InterPro" id="IPR045851">
    <property type="entry name" value="AMP-bd_C_sf"/>
</dbReference>
<organism evidence="8 9">
    <name type="scientific">Spizellomyces punctatus (strain DAOM BR117)</name>
    <dbReference type="NCBI Taxonomy" id="645134"/>
    <lineage>
        <taxon>Eukaryota</taxon>
        <taxon>Fungi</taxon>
        <taxon>Fungi incertae sedis</taxon>
        <taxon>Chytridiomycota</taxon>
        <taxon>Chytridiomycota incertae sedis</taxon>
        <taxon>Chytridiomycetes</taxon>
        <taxon>Spizellomycetales</taxon>
        <taxon>Spizellomycetaceae</taxon>
        <taxon>Spizellomyces</taxon>
    </lineage>
</organism>
<gene>
    <name evidence="8" type="ORF">SPPG_05802</name>
</gene>
<keyword evidence="5" id="KW-0812">Transmembrane</keyword>
<dbReference type="Gene3D" id="3.40.50.12780">
    <property type="entry name" value="N-terminal domain of ligase-like"/>
    <property type="match status" value="1"/>
</dbReference>
<evidence type="ECO:0008006" key="10">
    <source>
        <dbReference type="Google" id="ProtNLM"/>
    </source>
</evidence>
<feature type="domain" description="AMP-dependent synthetase/ligase" evidence="6">
    <location>
        <begin position="45"/>
        <end position="404"/>
    </location>
</feature>
<dbReference type="STRING" id="645134.A0A0L0HB66"/>
<dbReference type="PROSITE" id="PS00455">
    <property type="entry name" value="AMP_BINDING"/>
    <property type="match status" value="1"/>
</dbReference>
<dbReference type="InterPro" id="IPR042099">
    <property type="entry name" value="ANL_N_sf"/>
</dbReference>
<dbReference type="InParanoid" id="A0A0L0HB66"/>
<dbReference type="InterPro" id="IPR025110">
    <property type="entry name" value="AMP-bd_C"/>
</dbReference>
<keyword evidence="9" id="KW-1185">Reference proteome</keyword>
<dbReference type="GO" id="GO:0016405">
    <property type="term" value="F:CoA-ligase activity"/>
    <property type="evidence" value="ECO:0007669"/>
    <property type="project" value="TreeGrafter"/>
</dbReference>
<dbReference type="FunFam" id="3.30.300.30:FF:000007">
    <property type="entry name" value="4-coumarate--CoA ligase 2"/>
    <property type="match status" value="1"/>
</dbReference>
<dbReference type="PANTHER" id="PTHR24096:SF149">
    <property type="entry name" value="AMP-BINDING DOMAIN-CONTAINING PROTEIN-RELATED"/>
    <property type="match status" value="1"/>
</dbReference>
<evidence type="ECO:0000313" key="9">
    <source>
        <dbReference type="Proteomes" id="UP000053201"/>
    </source>
</evidence>
<evidence type="ECO:0000256" key="3">
    <source>
        <dbReference type="ARBA" id="ARBA00022741"/>
    </source>
</evidence>
<evidence type="ECO:0000259" key="6">
    <source>
        <dbReference type="Pfam" id="PF00501"/>
    </source>
</evidence>
<evidence type="ECO:0000256" key="2">
    <source>
        <dbReference type="ARBA" id="ARBA00022598"/>
    </source>
</evidence>
<evidence type="ECO:0000313" key="8">
    <source>
        <dbReference type="EMBL" id="KNC98825.1"/>
    </source>
</evidence>
<comment type="similarity">
    <text evidence="1">Belongs to the ATP-dependent AMP-binding enzyme family.</text>
</comment>
<dbReference type="OrthoDB" id="1898221at2759"/>
<dbReference type="FunFam" id="3.40.50.12780:FF:000003">
    <property type="entry name" value="Long-chain-fatty-acid--CoA ligase FadD"/>
    <property type="match status" value="1"/>
</dbReference>
<dbReference type="InterPro" id="IPR000873">
    <property type="entry name" value="AMP-dep_synth/lig_dom"/>
</dbReference>
<keyword evidence="2" id="KW-0436">Ligase</keyword>
<dbReference type="OMA" id="PNSSFWY"/>
<sequence length="548" mass="59968">MSPNTTTTTTRTSLSEFQSSYPPIQIPCTDLYSFIFGQLSRCSSNVPALIDAATDEQVSYSELHARINRLAAGLSAHWGIKKGNVVAIYAPNTIDFVISVYAIVRLGATVTTANAAYTSKELVYQLRDANAVAILTVPSALNVARESALSAGISTSRIAVMGSRASSDAPHIRDLMVDLEPPKIVFTLDELAQHPAFLCYSSGTTGRSKGVILTHRNITANVAQNAAVKVTDYTQCRVWSAILPFYHVYGLVSIMAVALYQRCTLVIMEKFEFKAFLEMVQKYKVQGLQVAPPIVVQILNNPLAKQYDLSSIKAMHSAAAPLSKDIEDAVSERFGLPIKQGFGMTESGPSSHSNPNHKIKSGSIGILYPNMEAKIIHVETGQTVPIGEEGEMCLRGPNIMKGYLNNAEATRNTIDSEGWLHTGDIARADTEGYFYIVDRLKELIKYKGFQVPPAELEGILLTHPMVLDAAVIPRNDARAGEVPRAYIVLRPESCVSETEIREFVDGKVSGHKKLRGGVRFIPAIPKSPSGKILRRVLRDMDKREMAKL</sequence>
<keyword evidence="4" id="KW-0067">ATP-binding</keyword>
<dbReference type="Gene3D" id="3.30.300.30">
    <property type="match status" value="1"/>
</dbReference>
<dbReference type="GO" id="GO:0005524">
    <property type="term" value="F:ATP binding"/>
    <property type="evidence" value="ECO:0007669"/>
    <property type="project" value="UniProtKB-KW"/>
</dbReference>
<dbReference type="Pfam" id="PF00501">
    <property type="entry name" value="AMP-binding"/>
    <property type="match status" value="1"/>
</dbReference>
<evidence type="ECO:0000256" key="4">
    <source>
        <dbReference type="ARBA" id="ARBA00022840"/>
    </source>
</evidence>
<feature type="transmembrane region" description="Helical" evidence="5">
    <location>
        <begin position="238"/>
        <end position="260"/>
    </location>
</feature>
<dbReference type="AlphaFoldDB" id="A0A0L0HB66"/>
<proteinExistence type="inferred from homology"/>
<dbReference type="eggNOG" id="KOG1176">
    <property type="taxonomic scope" value="Eukaryota"/>
</dbReference>
<protein>
    <recommendedName>
        <fullName evidence="10">4-coumarate-CoA ligase</fullName>
    </recommendedName>
</protein>
<dbReference type="SUPFAM" id="SSF56801">
    <property type="entry name" value="Acetyl-CoA synthetase-like"/>
    <property type="match status" value="1"/>
</dbReference>
<name>A0A0L0HB66_SPIPD</name>
<keyword evidence="5" id="KW-0472">Membrane</keyword>
<feature type="domain" description="AMP-binding enzyme C-terminal" evidence="7">
    <location>
        <begin position="455"/>
        <end position="531"/>
    </location>
</feature>
<reference evidence="8 9" key="1">
    <citation type="submission" date="2009-08" db="EMBL/GenBank/DDBJ databases">
        <title>The Genome Sequence of Spizellomyces punctatus strain DAOM BR117.</title>
        <authorList>
            <consortium name="The Broad Institute Genome Sequencing Platform"/>
            <person name="Russ C."/>
            <person name="Cuomo C."/>
            <person name="Shea T."/>
            <person name="Young S.K."/>
            <person name="Zeng Q."/>
            <person name="Koehrsen M."/>
            <person name="Haas B."/>
            <person name="Borodovsky M."/>
            <person name="Guigo R."/>
            <person name="Alvarado L."/>
            <person name="Berlin A."/>
            <person name="Bochicchio J."/>
            <person name="Borenstein D."/>
            <person name="Chapman S."/>
            <person name="Chen Z."/>
            <person name="Engels R."/>
            <person name="Freedman E."/>
            <person name="Gellesch M."/>
            <person name="Goldberg J."/>
            <person name="Griggs A."/>
            <person name="Gujja S."/>
            <person name="Heiman D."/>
            <person name="Hepburn T."/>
            <person name="Howarth C."/>
            <person name="Jen D."/>
            <person name="Larson L."/>
            <person name="Lewis B."/>
            <person name="Mehta T."/>
            <person name="Park D."/>
            <person name="Pearson M."/>
            <person name="Roberts A."/>
            <person name="Saif S."/>
            <person name="Shenoy N."/>
            <person name="Sisk P."/>
            <person name="Stolte C."/>
            <person name="Sykes S."/>
            <person name="Thomson T."/>
            <person name="Walk T."/>
            <person name="White J."/>
            <person name="Yandava C."/>
            <person name="Burger G."/>
            <person name="Gray M.W."/>
            <person name="Holland P.W.H."/>
            <person name="King N."/>
            <person name="Lang F.B.F."/>
            <person name="Roger A.J."/>
            <person name="Ruiz-Trillo I."/>
            <person name="Lander E."/>
            <person name="Nusbaum C."/>
        </authorList>
    </citation>
    <scope>NUCLEOTIDE SEQUENCE [LARGE SCALE GENOMIC DNA]</scope>
    <source>
        <strain evidence="8 9">DAOM BR117</strain>
    </source>
</reference>
<dbReference type="RefSeq" id="XP_016606865.1">
    <property type="nucleotide sequence ID" value="XM_016754011.1"/>
</dbReference>
<dbReference type="Pfam" id="PF13193">
    <property type="entry name" value="AMP-binding_C"/>
    <property type="match status" value="1"/>
</dbReference>
<dbReference type="PANTHER" id="PTHR24096">
    <property type="entry name" value="LONG-CHAIN-FATTY-ACID--COA LIGASE"/>
    <property type="match status" value="1"/>
</dbReference>
<evidence type="ECO:0000256" key="5">
    <source>
        <dbReference type="SAM" id="Phobius"/>
    </source>
</evidence>
<evidence type="ECO:0000259" key="7">
    <source>
        <dbReference type="Pfam" id="PF13193"/>
    </source>
</evidence>
<keyword evidence="3" id="KW-0547">Nucleotide-binding</keyword>
<dbReference type="InterPro" id="IPR020845">
    <property type="entry name" value="AMP-binding_CS"/>
</dbReference>
<dbReference type="Proteomes" id="UP000053201">
    <property type="component" value="Unassembled WGS sequence"/>
</dbReference>
<dbReference type="VEuPathDB" id="FungiDB:SPPG_05802"/>
<evidence type="ECO:0000256" key="1">
    <source>
        <dbReference type="ARBA" id="ARBA00006432"/>
    </source>
</evidence>
<dbReference type="GeneID" id="27689154"/>
<dbReference type="EMBL" id="KQ257459">
    <property type="protein sequence ID" value="KNC98825.1"/>
    <property type="molecule type" value="Genomic_DNA"/>
</dbReference>
<keyword evidence="5" id="KW-1133">Transmembrane helix</keyword>
<accession>A0A0L0HB66</accession>